<evidence type="ECO:0000256" key="9">
    <source>
        <dbReference type="ARBA" id="ARBA00023180"/>
    </source>
</evidence>
<feature type="compositionally biased region" description="Basic and acidic residues" evidence="11">
    <location>
        <begin position="49"/>
        <end position="66"/>
    </location>
</feature>
<feature type="compositionally biased region" description="Acidic residues" evidence="11">
    <location>
        <begin position="410"/>
        <end position="426"/>
    </location>
</feature>
<sequence>MTSSAAREGVALSLEKPRAVPPPRRLRRGRPPGVAGVANKGGPPGARESWAERKVAASERREREPEGAAAERLTSPLRGQRRLGWLPPSPVLGSLGRGGSRQWAGEKPRNSTYLDDHGPPPRKVLPFPSQVVYNRVGKCGSRTVVLLLRILSERHGFNLVTSDIHNKTRLTKNEQMELIKNISTAEQPYLFTRHVHFLNFSRFGGDQPVYINIIRDPINRFLSNYFFRRFGDWRGEQNHMIRTPNMRQEERYLDINVCILENYPECSNPRLFYIIPYFCGQHPRCREPGEWALERAKMNVNENFLLVGILEELEDVLLLLERFLPHYFKDVLSIYKNPEHRKLGNLTVTVKKTVPSPESIQILYQRMRYEYEFYYYVKEQFHLLKRKFGLRSSSGNSSPRPEFAIPSLLETEEPVTEDEEQDDEKWLEDIYKR</sequence>
<dbReference type="FunFam" id="3.40.50.300:FF:000580">
    <property type="entry name" value="uronyl 2-sulfotransferase"/>
    <property type="match status" value="1"/>
</dbReference>
<dbReference type="OMA" id="PMPIYVN"/>
<dbReference type="InterPro" id="IPR005331">
    <property type="entry name" value="Sulfotransferase"/>
</dbReference>
<dbReference type="Proteomes" id="UP000695026">
    <property type="component" value="Unplaced"/>
</dbReference>
<dbReference type="RefSeq" id="XP_025019679.1">
    <property type="nucleotide sequence ID" value="XM_025163911.1"/>
</dbReference>
<dbReference type="KEGG" id="pbi:103054312"/>
<name>A0A9F5IRY4_PYTBI</name>
<dbReference type="Pfam" id="PF03567">
    <property type="entry name" value="Sulfotransfer_2"/>
    <property type="match status" value="1"/>
</dbReference>
<dbReference type="Gene3D" id="3.40.50.300">
    <property type="entry name" value="P-loop containing nucleotide triphosphate hydrolases"/>
    <property type="match status" value="1"/>
</dbReference>
<comment type="similarity">
    <text evidence="2">Belongs to the sulfotransferase 3 family.</text>
</comment>
<keyword evidence="9" id="KW-0325">Glycoprotein</keyword>
<dbReference type="GO" id="GO:0000139">
    <property type="term" value="C:Golgi membrane"/>
    <property type="evidence" value="ECO:0007669"/>
    <property type="project" value="UniProtKB-SubCell"/>
</dbReference>
<dbReference type="OrthoDB" id="10019582at2759"/>
<comment type="subcellular location">
    <subcellularLocation>
        <location evidence="1">Golgi apparatus membrane</location>
        <topology evidence="1">Single-pass type II membrane protein</topology>
    </subcellularLocation>
</comment>
<keyword evidence="5" id="KW-0735">Signal-anchor</keyword>
<evidence type="ECO:0000256" key="11">
    <source>
        <dbReference type="SAM" id="MobiDB-lite"/>
    </source>
</evidence>
<accession>A0A9F5IRY4</accession>
<keyword evidence="8" id="KW-0472">Membrane</keyword>
<evidence type="ECO:0000256" key="8">
    <source>
        <dbReference type="ARBA" id="ARBA00023136"/>
    </source>
</evidence>
<keyword evidence="12" id="KW-1185">Reference proteome</keyword>
<organism evidence="12 13">
    <name type="scientific">Python bivittatus</name>
    <name type="common">Burmese python</name>
    <name type="synonym">Python molurus bivittatus</name>
    <dbReference type="NCBI Taxonomy" id="176946"/>
    <lineage>
        <taxon>Eukaryota</taxon>
        <taxon>Metazoa</taxon>
        <taxon>Chordata</taxon>
        <taxon>Craniata</taxon>
        <taxon>Vertebrata</taxon>
        <taxon>Euteleostomi</taxon>
        <taxon>Lepidosauria</taxon>
        <taxon>Squamata</taxon>
        <taxon>Bifurcata</taxon>
        <taxon>Unidentata</taxon>
        <taxon>Episquamata</taxon>
        <taxon>Toxicofera</taxon>
        <taxon>Serpentes</taxon>
        <taxon>Henophidia</taxon>
        <taxon>Pythonidae</taxon>
        <taxon>Python</taxon>
    </lineage>
</organism>
<evidence type="ECO:0000256" key="7">
    <source>
        <dbReference type="ARBA" id="ARBA00023034"/>
    </source>
</evidence>
<dbReference type="PANTHER" id="PTHR12129:SF15">
    <property type="entry name" value="URONYL 2-SULFOTRANSFERASE"/>
    <property type="match status" value="1"/>
</dbReference>
<dbReference type="GO" id="GO:0008146">
    <property type="term" value="F:sulfotransferase activity"/>
    <property type="evidence" value="ECO:0007669"/>
    <property type="project" value="InterPro"/>
</dbReference>
<evidence type="ECO:0000313" key="12">
    <source>
        <dbReference type="Proteomes" id="UP000695026"/>
    </source>
</evidence>
<keyword evidence="3" id="KW-0808">Transferase</keyword>
<evidence type="ECO:0000256" key="3">
    <source>
        <dbReference type="ARBA" id="ARBA00022679"/>
    </source>
</evidence>
<gene>
    <name evidence="13" type="primary">UST</name>
</gene>
<keyword evidence="6" id="KW-1133">Transmembrane helix</keyword>
<evidence type="ECO:0000256" key="10">
    <source>
        <dbReference type="ARBA" id="ARBA00071728"/>
    </source>
</evidence>
<evidence type="ECO:0000256" key="4">
    <source>
        <dbReference type="ARBA" id="ARBA00022692"/>
    </source>
</evidence>
<evidence type="ECO:0000256" key="1">
    <source>
        <dbReference type="ARBA" id="ARBA00004323"/>
    </source>
</evidence>
<feature type="region of interest" description="Disordered" evidence="11">
    <location>
        <begin position="1"/>
        <end position="121"/>
    </location>
</feature>
<dbReference type="CTD" id="10090"/>
<evidence type="ECO:0000256" key="6">
    <source>
        <dbReference type="ARBA" id="ARBA00022989"/>
    </source>
</evidence>
<proteinExistence type="inferred from homology"/>
<dbReference type="AlphaFoldDB" id="A0A9F5IRY4"/>
<dbReference type="InterPro" id="IPR007734">
    <property type="entry name" value="Heparan_SO4_2-O-STrfase"/>
</dbReference>
<dbReference type="PANTHER" id="PTHR12129">
    <property type="entry name" value="HEPARAN SULFATE 2-O-SULFOTRANSFERASE"/>
    <property type="match status" value="1"/>
</dbReference>
<protein>
    <recommendedName>
        <fullName evidence="10">Uronyl 2-sulfotransferase</fullName>
    </recommendedName>
</protein>
<evidence type="ECO:0000256" key="2">
    <source>
        <dbReference type="ARBA" id="ARBA00010569"/>
    </source>
</evidence>
<keyword evidence="4" id="KW-0812">Transmembrane</keyword>
<evidence type="ECO:0000313" key="13">
    <source>
        <dbReference type="RefSeq" id="XP_025019679.1"/>
    </source>
</evidence>
<dbReference type="SUPFAM" id="SSF52540">
    <property type="entry name" value="P-loop containing nucleoside triphosphate hydrolases"/>
    <property type="match status" value="1"/>
</dbReference>
<dbReference type="GeneID" id="103054312"/>
<evidence type="ECO:0000256" key="5">
    <source>
        <dbReference type="ARBA" id="ARBA00022968"/>
    </source>
</evidence>
<dbReference type="InterPro" id="IPR027417">
    <property type="entry name" value="P-loop_NTPase"/>
</dbReference>
<feature type="compositionally biased region" description="Basic and acidic residues" evidence="11">
    <location>
        <begin position="104"/>
        <end position="119"/>
    </location>
</feature>
<reference evidence="13" key="1">
    <citation type="submission" date="2025-08" db="UniProtKB">
        <authorList>
            <consortium name="RefSeq"/>
        </authorList>
    </citation>
    <scope>IDENTIFICATION</scope>
    <source>
        <tissue evidence="13">Liver</tissue>
    </source>
</reference>
<feature type="region of interest" description="Disordered" evidence="11">
    <location>
        <begin position="409"/>
        <end position="433"/>
    </location>
</feature>
<keyword evidence="7" id="KW-0333">Golgi apparatus</keyword>